<dbReference type="OrthoDB" id="6108017at2759"/>
<organism evidence="15">
    <name type="scientific">Anisakis simplex</name>
    <name type="common">Herring worm</name>
    <dbReference type="NCBI Taxonomy" id="6269"/>
    <lineage>
        <taxon>Eukaryota</taxon>
        <taxon>Metazoa</taxon>
        <taxon>Ecdysozoa</taxon>
        <taxon>Nematoda</taxon>
        <taxon>Chromadorea</taxon>
        <taxon>Rhabditida</taxon>
        <taxon>Spirurina</taxon>
        <taxon>Ascaridomorpha</taxon>
        <taxon>Ascaridoidea</taxon>
        <taxon>Anisakidae</taxon>
        <taxon>Anisakis</taxon>
        <taxon>Anisakis simplex complex</taxon>
    </lineage>
</organism>
<keyword evidence="3" id="KW-0963">Cytoplasm</keyword>
<dbReference type="GO" id="GO:0005524">
    <property type="term" value="F:ATP binding"/>
    <property type="evidence" value="ECO:0007669"/>
    <property type="project" value="UniProtKB-KW"/>
</dbReference>
<dbReference type="GO" id="GO:0030017">
    <property type="term" value="C:sarcomere"/>
    <property type="evidence" value="ECO:0007669"/>
    <property type="project" value="UniProtKB-ARBA"/>
</dbReference>
<keyword evidence="9 10" id="KW-0009">Actin-binding</keyword>
<evidence type="ECO:0000256" key="11">
    <source>
        <dbReference type="SAM" id="MobiDB-lite"/>
    </source>
</evidence>
<evidence type="ECO:0000256" key="6">
    <source>
        <dbReference type="ARBA" id="ARBA00023054"/>
    </source>
</evidence>
<comment type="similarity">
    <text evidence="2 10">Belongs to the TRAFAC class myosin-kinesin ATPase superfamily. Myosin family.</text>
</comment>
<keyword evidence="8" id="KW-0505">Motor protein</keyword>
<dbReference type="FunFam" id="1.20.5.4820:FF:000002">
    <property type="entry name" value="Myosin heavy chain 10"/>
    <property type="match status" value="1"/>
</dbReference>
<keyword evidence="7 10" id="KW-0518">Myosin</keyword>
<name>A0A0M3KGH1_ANISI</name>
<evidence type="ECO:0000313" key="13">
    <source>
        <dbReference type="EMBL" id="VDK69880.1"/>
    </source>
</evidence>
<dbReference type="GO" id="GO:0051015">
    <property type="term" value="F:actin filament binding"/>
    <property type="evidence" value="ECO:0007669"/>
    <property type="project" value="TreeGrafter"/>
</dbReference>
<gene>
    <name evidence="13" type="ORF">ASIM_LOCUS19470</name>
</gene>
<dbReference type="Pfam" id="PF00063">
    <property type="entry name" value="Myosin_head"/>
    <property type="match status" value="1"/>
</dbReference>
<feature type="region of interest" description="Disordered" evidence="11">
    <location>
        <begin position="376"/>
        <end position="403"/>
    </location>
</feature>
<evidence type="ECO:0000256" key="1">
    <source>
        <dbReference type="ARBA" id="ARBA00004657"/>
    </source>
</evidence>
<feature type="domain" description="Myosin motor" evidence="12">
    <location>
        <begin position="1"/>
        <end position="117"/>
    </location>
</feature>
<dbReference type="PROSITE" id="PS51456">
    <property type="entry name" value="MYOSIN_MOTOR"/>
    <property type="match status" value="1"/>
</dbReference>
<comment type="caution">
    <text evidence="10">Lacks conserved residue(s) required for the propagation of feature annotation.</text>
</comment>
<sequence>MTHPHFIRCIIPNEKKASGVIDASLVLNQLTCNGVLEGIRICRKGFPNRMLHADFRQRYSILAADEANSSPDSKKCAAAILAKVVKSGTLTEENFRVGETKVFFKAGILAHLEDVRDEILRTIMTKLQAFVRWYLGLIDRKRRTEQRAGLVVLQRNVRQWCTLRKWEWFKLYTKVRPMLRDGKIAEQIDKLKERIAELEEGIQKEQSMKNELDRTAKKNEKEKSDLMAQLEEISRKADELSAKADSESKGHAYGNIFELEQRLEEADERNGDLLRAKKKAEGEVESIRKQIQDVEMSARKAETERQSKDHQIRSVQDEMQQQEQVIAKLSKELKHQEEMNKKILEDLNCEGDKSNHVAKIKSKLEQTLAEMEDSLERECRAKSDTEKARRKVEGELKMGNETMDEITKQKHDLENSLKRKEAEMVNLSGRLDEEQSLVNRLQRQIKEAQSRLSELSDEREMEHEAKSKSDRIKSELQHELAELSERLDEQDGATASQIEMNKKREAELARLRHDIEEANLSHETQLHALKKKQTDAVAELGDQLEQITKQK</sequence>
<reference evidence="13 14" key="2">
    <citation type="submission" date="2018-11" db="EMBL/GenBank/DDBJ databases">
        <authorList>
            <consortium name="Pathogen Informatics"/>
        </authorList>
    </citation>
    <scope>NUCLEOTIDE SEQUENCE [LARGE SCALE GENOMIC DNA]</scope>
</reference>
<dbReference type="AlphaFoldDB" id="A0A0M3KGH1"/>
<evidence type="ECO:0000256" key="10">
    <source>
        <dbReference type="PROSITE-ProRule" id="PRU00782"/>
    </source>
</evidence>
<dbReference type="GO" id="GO:0016020">
    <property type="term" value="C:membrane"/>
    <property type="evidence" value="ECO:0007669"/>
    <property type="project" value="TreeGrafter"/>
</dbReference>
<dbReference type="Proteomes" id="UP000267096">
    <property type="component" value="Unassembled WGS sequence"/>
</dbReference>
<reference evidence="15" key="1">
    <citation type="submission" date="2017-02" db="UniProtKB">
        <authorList>
            <consortium name="WormBaseParasite"/>
        </authorList>
    </citation>
    <scope>IDENTIFICATION</scope>
</reference>
<dbReference type="SUPFAM" id="SSF52540">
    <property type="entry name" value="P-loop containing nucleoside triphosphate hydrolases"/>
    <property type="match status" value="1"/>
</dbReference>
<evidence type="ECO:0000256" key="8">
    <source>
        <dbReference type="ARBA" id="ARBA00023175"/>
    </source>
</evidence>
<comment type="subcellular location">
    <subcellularLocation>
        <location evidence="1">Cytoplasm</location>
        <location evidence="1">Myofibril</location>
    </subcellularLocation>
</comment>
<keyword evidence="4" id="KW-0547">Nucleotide-binding</keyword>
<dbReference type="WBParaSite" id="ASIM_0002008401-mRNA-1">
    <property type="protein sequence ID" value="ASIM_0002008401-mRNA-1"/>
    <property type="gene ID" value="ASIM_0002008401"/>
</dbReference>
<dbReference type="GO" id="GO:0016459">
    <property type="term" value="C:myosin complex"/>
    <property type="evidence" value="ECO:0007669"/>
    <property type="project" value="UniProtKB-KW"/>
</dbReference>
<evidence type="ECO:0000256" key="9">
    <source>
        <dbReference type="ARBA" id="ARBA00023203"/>
    </source>
</evidence>
<keyword evidence="14" id="KW-1185">Reference proteome</keyword>
<feature type="region of interest" description="Disordered" evidence="11">
    <location>
        <begin position="450"/>
        <end position="474"/>
    </location>
</feature>
<dbReference type="GO" id="GO:0000146">
    <property type="term" value="F:microfilament motor activity"/>
    <property type="evidence" value="ECO:0007669"/>
    <property type="project" value="TreeGrafter"/>
</dbReference>
<dbReference type="InterPro" id="IPR027417">
    <property type="entry name" value="P-loop_NTPase"/>
</dbReference>
<dbReference type="EMBL" id="UYRR01037295">
    <property type="protein sequence ID" value="VDK69880.1"/>
    <property type="molecule type" value="Genomic_DNA"/>
</dbReference>
<dbReference type="PANTHER" id="PTHR13140">
    <property type="entry name" value="MYOSIN"/>
    <property type="match status" value="1"/>
</dbReference>
<evidence type="ECO:0000313" key="14">
    <source>
        <dbReference type="Proteomes" id="UP000267096"/>
    </source>
</evidence>
<dbReference type="InterPro" id="IPR002928">
    <property type="entry name" value="Myosin_tail"/>
</dbReference>
<dbReference type="Gene3D" id="3.40.850.10">
    <property type="entry name" value="Kinesin motor domain"/>
    <property type="match status" value="1"/>
</dbReference>
<evidence type="ECO:0000256" key="7">
    <source>
        <dbReference type="ARBA" id="ARBA00023123"/>
    </source>
</evidence>
<feature type="compositionally biased region" description="Basic and acidic residues" evidence="11">
    <location>
        <begin position="295"/>
        <end position="316"/>
    </location>
</feature>
<keyword evidence="6" id="KW-0175">Coiled coil</keyword>
<evidence type="ECO:0000256" key="3">
    <source>
        <dbReference type="ARBA" id="ARBA00022490"/>
    </source>
</evidence>
<dbReference type="GO" id="GO:0007015">
    <property type="term" value="P:actin filament organization"/>
    <property type="evidence" value="ECO:0007669"/>
    <property type="project" value="TreeGrafter"/>
</dbReference>
<evidence type="ECO:0000256" key="2">
    <source>
        <dbReference type="ARBA" id="ARBA00008314"/>
    </source>
</evidence>
<evidence type="ECO:0000256" key="4">
    <source>
        <dbReference type="ARBA" id="ARBA00022741"/>
    </source>
</evidence>
<dbReference type="SUPFAM" id="SSF90257">
    <property type="entry name" value="Myosin rod fragments"/>
    <property type="match status" value="3"/>
</dbReference>
<protein>
    <submittedName>
        <fullName evidence="15">Myosin motor domain-containing protein</fullName>
    </submittedName>
</protein>
<feature type="region of interest" description="Disordered" evidence="11">
    <location>
        <begin position="295"/>
        <end position="319"/>
    </location>
</feature>
<accession>A0A0M3KGH1</accession>
<feature type="compositionally biased region" description="Basic and acidic residues" evidence="11">
    <location>
        <begin position="376"/>
        <end position="398"/>
    </location>
</feature>
<dbReference type="InterPro" id="IPR036961">
    <property type="entry name" value="Kinesin_motor_dom_sf"/>
</dbReference>
<dbReference type="Gene3D" id="1.20.5.4820">
    <property type="match status" value="1"/>
</dbReference>
<dbReference type="InterPro" id="IPR001609">
    <property type="entry name" value="Myosin_head_motor_dom-like"/>
</dbReference>
<proteinExistence type="inferred from homology"/>
<evidence type="ECO:0000313" key="15">
    <source>
        <dbReference type="WBParaSite" id="ASIM_0002008401-mRNA-1"/>
    </source>
</evidence>
<dbReference type="Gene3D" id="1.20.5.340">
    <property type="match status" value="2"/>
</dbReference>
<evidence type="ECO:0000259" key="12">
    <source>
        <dbReference type="PROSITE" id="PS51456"/>
    </source>
</evidence>
<evidence type="ECO:0000256" key="5">
    <source>
        <dbReference type="ARBA" id="ARBA00022840"/>
    </source>
</evidence>
<keyword evidence="5" id="KW-0067">ATP-binding</keyword>
<dbReference type="FunFam" id="1.20.5.340:FF:000036">
    <property type="entry name" value="Myosin heavy chain"/>
    <property type="match status" value="1"/>
</dbReference>
<dbReference type="Pfam" id="PF01576">
    <property type="entry name" value="Myosin_tail_1"/>
    <property type="match status" value="1"/>
</dbReference>
<dbReference type="PANTHER" id="PTHR13140:SF857">
    <property type="entry name" value="MYOSIN-11"/>
    <property type="match status" value="1"/>
</dbReference>